<protein>
    <submittedName>
        <fullName evidence="9">Uncharacterized protein</fullName>
    </submittedName>
</protein>
<feature type="domain" description="TCP" evidence="7">
    <location>
        <begin position="104"/>
        <end position="162"/>
    </location>
</feature>
<evidence type="ECO:0000256" key="3">
    <source>
        <dbReference type="ARBA" id="ARBA00023015"/>
    </source>
</evidence>
<keyword evidence="4" id="KW-0238">DNA-binding</keyword>
<dbReference type="InterPro" id="IPR017888">
    <property type="entry name" value="CYC/TB1_R_domain"/>
</dbReference>
<proteinExistence type="predicted"/>
<dbReference type="PANTHER" id="PTHR31072">
    <property type="entry name" value="TRANSCRIPTION FACTOR TCP4-RELATED"/>
    <property type="match status" value="1"/>
</dbReference>
<evidence type="ECO:0000256" key="6">
    <source>
        <dbReference type="ARBA" id="ARBA00023242"/>
    </source>
</evidence>
<dbReference type="PANTHER" id="PTHR31072:SF87">
    <property type="entry name" value="TRANSCRIPTION FACTOR TCP12"/>
    <property type="match status" value="1"/>
</dbReference>
<evidence type="ECO:0000313" key="10">
    <source>
        <dbReference type="Proteomes" id="UP001642487"/>
    </source>
</evidence>
<keyword evidence="10" id="KW-1185">Reference proteome</keyword>
<reference evidence="9 10" key="1">
    <citation type="submission" date="2024-03" db="EMBL/GenBank/DDBJ databases">
        <authorList>
            <person name="Gkanogiannis A."/>
            <person name="Becerra Lopez-Lavalle L."/>
        </authorList>
    </citation>
    <scope>NUCLEOTIDE SEQUENCE [LARGE SCALE GENOMIC DNA]</scope>
</reference>
<dbReference type="PROSITE" id="PS51370">
    <property type="entry name" value="R"/>
    <property type="match status" value="1"/>
</dbReference>
<feature type="domain" description="R" evidence="8">
    <location>
        <begin position="232"/>
        <end position="249"/>
    </location>
</feature>
<evidence type="ECO:0000313" key="9">
    <source>
        <dbReference type="EMBL" id="CAK9317899.1"/>
    </source>
</evidence>
<dbReference type="PROSITE" id="PS51369">
    <property type="entry name" value="TCP"/>
    <property type="match status" value="1"/>
</dbReference>
<comment type="subcellular location">
    <subcellularLocation>
        <location evidence="1">Nucleus</location>
    </subcellularLocation>
</comment>
<dbReference type="InterPro" id="IPR005333">
    <property type="entry name" value="Transcription_factor_TCP"/>
</dbReference>
<dbReference type="EMBL" id="OZ021737">
    <property type="protein sequence ID" value="CAK9317899.1"/>
    <property type="molecule type" value="Genomic_DNA"/>
</dbReference>
<sequence length="391" mass="43775">MGSSGYNNLNPFPWLPPPSTTSYNLPLSLSSLLNSDPSPNSTPNFNFHQPHQDPLSFLAPHFPISHFSALTPPEAAVINFAVAGNNIQALGGIVPSAPGVGTGKKDRHTKIYTAQGLRDRRVRLSIDIARKFFDLQDMLGYDKASKTLEWLFSKSKKAIRELSRAKYENVGVHGGDKKMSWAASDVEEELEEDDNDKKGWGLKMKSMLSIDEEIKEQENVSNKVEVFNLLAKESRAKARARARERTIEKKKVGENNNDEGKIYRHQKSGTKEVSDNWISKNMNQSTETSNMSMEESSFMNKRRVICAKKFIDDDDNDNVGVKPCRDDNAGISQWKILDQMKGSSKGHLQEPSMIKISGSSQRNLLISVDGIPINLTQNWDTNSNPNYPFAK</sequence>
<dbReference type="InterPro" id="IPR017887">
    <property type="entry name" value="TF_TCP_subgr"/>
</dbReference>
<dbReference type="Proteomes" id="UP001642487">
    <property type="component" value="Chromosome 3"/>
</dbReference>
<dbReference type="Pfam" id="PF03634">
    <property type="entry name" value="TCP"/>
    <property type="match status" value="1"/>
</dbReference>
<organism evidence="9 10">
    <name type="scientific">Citrullus colocynthis</name>
    <name type="common">colocynth</name>
    <dbReference type="NCBI Taxonomy" id="252529"/>
    <lineage>
        <taxon>Eukaryota</taxon>
        <taxon>Viridiplantae</taxon>
        <taxon>Streptophyta</taxon>
        <taxon>Embryophyta</taxon>
        <taxon>Tracheophyta</taxon>
        <taxon>Spermatophyta</taxon>
        <taxon>Magnoliopsida</taxon>
        <taxon>eudicotyledons</taxon>
        <taxon>Gunneridae</taxon>
        <taxon>Pentapetalae</taxon>
        <taxon>rosids</taxon>
        <taxon>fabids</taxon>
        <taxon>Cucurbitales</taxon>
        <taxon>Cucurbitaceae</taxon>
        <taxon>Benincaseae</taxon>
        <taxon>Citrullus</taxon>
    </lineage>
</organism>
<accession>A0ABP0YBP3</accession>
<evidence type="ECO:0000256" key="1">
    <source>
        <dbReference type="ARBA" id="ARBA00004123"/>
    </source>
</evidence>
<keyword evidence="5" id="KW-0804">Transcription</keyword>
<evidence type="ECO:0000256" key="5">
    <source>
        <dbReference type="ARBA" id="ARBA00023163"/>
    </source>
</evidence>
<keyword evidence="6" id="KW-0539">Nucleus</keyword>
<evidence type="ECO:0000259" key="7">
    <source>
        <dbReference type="PROSITE" id="PS51369"/>
    </source>
</evidence>
<evidence type="ECO:0000256" key="2">
    <source>
        <dbReference type="ARBA" id="ARBA00022473"/>
    </source>
</evidence>
<name>A0ABP0YBP3_9ROSI</name>
<keyword evidence="2" id="KW-0217">Developmental protein</keyword>
<gene>
    <name evidence="9" type="ORF">CITCOLO1_LOCUS9850</name>
</gene>
<evidence type="ECO:0000259" key="8">
    <source>
        <dbReference type="PROSITE" id="PS51370"/>
    </source>
</evidence>
<evidence type="ECO:0000256" key="4">
    <source>
        <dbReference type="ARBA" id="ARBA00023125"/>
    </source>
</evidence>
<keyword evidence="3" id="KW-0805">Transcription regulation</keyword>